<evidence type="ECO:0000313" key="2">
    <source>
        <dbReference type="Proteomes" id="UP000036681"/>
    </source>
</evidence>
<name>A0A0M3HRE5_ASCLU</name>
<evidence type="ECO:0000313" key="3">
    <source>
        <dbReference type="WBParaSite" id="ALUE_0000486301-mRNA-1"/>
    </source>
</evidence>
<protein>
    <submittedName>
        <fullName evidence="3">Receptor activity modifying protein 1</fullName>
    </submittedName>
</protein>
<keyword evidence="1" id="KW-0812">Transmembrane</keyword>
<dbReference type="Proteomes" id="UP000036681">
    <property type="component" value="Unplaced"/>
</dbReference>
<organism evidence="2 3">
    <name type="scientific">Ascaris lumbricoides</name>
    <name type="common">Giant roundworm</name>
    <dbReference type="NCBI Taxonomy" id="6252"/>
    <lineage>
        <taxon>Eukaryota</taxon>
        <taxon>Metazoa</taxon>
        <taxon>Ecdysozoa</taxon>
        <taxon>Nematoda</taxon>
        <taxon>Chromadorea</taxon>
        <taxon>Rhabditida</taxon>
        <taxon>Spirurina</taxon>
        <taxon>Ascaridomorpha</taxon>
        <taxon>Ascaridoidea</taxon>
        <taxon>Ascarididae</taxon>
        <taxon>Ascaris</taxon>
    </lineage>
</organism>
<accession>A0A0M3HRE5</accession>
<keyword evidence="1" id="KW-1133">Transmembrane helix</keyword>
<dbReference type="WBParaSite" id="ALUE_0000486301-mRNA-1">
    <property type="protein sequence ID" value="ALUE_0000486301-mRNA-1"/>
    <property type="gene ID" value="ALUE_0000486301"/>
</dbReference>
<dbReference type="AlphaFoldDB" id="A0A0M3HRE5"/>
<feature type="transmembrane region" description="Helical" evidence="1">
    <location>
        <begin position="123"/>
        <end position="144"/>
    </location>
</feature>
<keyword evidence="2" id="KW-1185">Reference proteome</keyword>
<proteinExistence type="predicted"/>
<evidence type="ECO:0000256" key="1">
    <source>
        <dbReference type="SAM" id="Phobius"/>
    </source>
</evidence>
<sequence length="151" mass="17144">MRAIRNYANDAKCQSCLSLNFITYYDELLASIMDLVSVYQFKGEQAQLDQLCATHEANNLQKCEQNWNGWQEVCACDDDFCNTFAFLRGSIEQQNTLNDDTRVPILHEEPSGPSARRYHGNNLIILLVIIPLSVGALAVCLIFVNYHCKMC</sequence>
<reference evidence="3" key="1">
    <citation type="submission" date="2017-02" db="UniProtKB">
        <authorList>
            <consortium name="WormBaseParasite"/>
        </authorList>
    </citation>
    <scope>IDENTIFICATION</scope>
</reference>
<keyword evidence="1" id="KW-0472">Membrane</keyword>